<name>A0A543NM61_9ACTN</name>
<organism evidence="2 3">
    <name type="scientific">Haloactinospora alba</name>
    <dbReference type="NCBI Taxonomy" id="405555"/>
    <lineage>
        <taxon>Bacteria</taxon>
        <taxon>Bacillati</taxon>
        <taxon>Actinomycetota</taxon>
        <taxon>Actinomycetes</taxon>
        <taxon>Streptosporangiales</taxon>
        <taxon>Nocardiopsidaceae</taxon>
        <taxon>Haloactinospora</taxon>
    </lineage>
</organism>
<evidence type="ECO:0000313" key="2">
    <source>
        <dbReference type="EMBL" id="TQN32909.1"/>
    </source>
</evidence>
<feature type="transmembrane region" description="Helical" evidence="1">
    <location>
        <begin position="79"/>
        <end position="101"/>
    </location>
</feature>
<protein>
    <submittedName>
        <fullName evidence="2">Uncharacterized protein</fullName>
    </submittedName>
</protein>
<accession>A0A543NM61</accession>
<keyword evidence="1" id="KW-0812">Transmembrane</keyword>
<reference evidence="2 3" key="1">
    <citation type="submission" date="2019-06" db="EMBL/GenBank/DDBJ databases">
        <title>Sequencing the genomes of 1000 actinobacteria strains.</title>
        <authorList>
            <person name="Klenk H.-P."/>
        </authorList>
    </citation>
    <scope>NUCLEOTIDE SEQUENCE [LARGE SCALE GENOMIC DNA]</scope>
    <source>
        <strain evidence="2 3">DSM 45015</strain>
    </source>
</reference>
<keyword evidence="1" id="KW-0472">Membrane</keyword>
<dbReference type="EMBL" id="VFQC01000001">
    <property type="protein sequence ID" value="TQN32909.1"/>
    <property type="molecule type" value="Genomic_DNA"/>
</dbReference>
<gene>
    <name evidence="2" type="ORF">FHX37_2897</name>
</gene>
<feature type="transmembrane region" description="Helical" evidence="1">
    <location>
        <begin position="49"/>
        <end position="67"/>
    </location>
</feature>
<dbReference type="Proteomes" id="UP000317422">
    <property type="component" value="Unassembled WGS sequence"/>
</dbReference>
<dbReference type="AlphaFoldDB" id="A0A543NM61"/>
<feature type="transmembrane region" description="Helical" evidence="1">
    <location>
        <begin position="23"/>
        <end position="42"/>
    </location>
</feature>
<dbReference type="RefSeq" id="WP_211351835.1">
    <property type="nucleotide sequence ID" value="NZ_VFQC01000001.1"/>
</dbReference>
<evidence type="ECO:0000313" key="3">
    <source>
        <dbReference type="Proteomes" id="UP000317422"/>
    </source>
</evidence>
<keyword evidence="1" id="KW-1133">Transmembrane helix</keyword>
<proteinExistence type="predicted"/>
<comment type="caution">
    <text evidence="2">The sequence shown here is derived from an EMBL/GenBank/DDBJ whole genome shotgun (WGS) entry which is preliminary data.</text>
</comment>
<keyword evidence="3" id="KW-1185">Reference proteome</keyword>
<evidence type="ECO:0000256" key="1">
    <source>
        <dbReference type="SAM" id="Phobius"/>
    </source>
</evidence>
<sequence length="109" mass="11122">MASGSACWGWSSSGSLPPNGLPGFPPGIALILVRGTLVAFWIRWWTPVSGILISAWIVSGGLLSQELTANLASGEPGTVTGNIVMCAGLVVAAVAGGMAMVRGRSRDRV</sequence>